<feature type="domain" description="DUF3741" evidence="3">
    <location>
        <begin position="207"/>
        <end position="223"/>
    </location>
</feature>
<name>A0A8J5LK59_ZINOF</name>
<dbReference type="GO" id="GO:0051513">
    <property type="term" value="P:regulation of monopolar cell growth"/>
    <property type="evidence" value="ECO:0007669"/>
    <property type="project" value="InterPro"/>
</dbReference>
<dbReference type="Proteomes" id="UP000734854">
    <property type="component" value="Unassembled WGS sequence"/>
</dbReference>
<keyword evidence="5" id="KW-1185">Reference proteome</keyword>
<feature type="region of interest" description="Disordered" evidence="1">
    <location>
        <begin position="106"/>
        <end position="158"/>
    </location>
</feature>
<dbReference type="PANTHER" id="PTHR31680:SF12">
    <property type="entry name" value="OS11G0587300 PROTEIN"/>
    <property type="match status" value="1"/>
</dbReference>
<evidence type="ECO:0000256" key="1">
    <source>
        <dbReference type="SAM" id="MobiDB-lite"/>
    </source>
</evidence>
<feature type="region of interest" description="Disordered" evidence="1">
    <location>
        <begin position="384"/>
        <end position="516"/>
    </location>
</feature>
<organism evidence="4 5">
    <name type="scientific">Zingiber officinale</name>
    <name type="common">Ginger</name>
    <name type="synonym">Amomum zingiber</name>
    <dbReference type="NCBI Taxonomy" id="94328"/>
    <lineage>
        <taxon>Eukaryota</taxon>
        <taxon>Viridiplantae</taxon>
        <taxon>Streptophyta</taxon>
        <taxon>Embryophyta</taxon>
        <taxon>Tracheophyta</taxon>
        <taxon>Spermatophyta</taxon>
        <taxon>Magnoliopsida</taxon>
        <taxon>Liliopsida</taxon>
        <taxon>Zingiberales</taxon>
        <taxon>Zingiberaceae</taxon>
        <taxon>Zingiber</taxon>
    </lineage>
</organism>
<dbReference type="InterPro" id="IPR032795">
    <property type="entry name" value="DUF3741-assoc"/>
</dbReference>
<dbReference type="InterPro" id="IPR033334">
    <property type="entry name" value="LNG1/2"/>
</dbReference>
<feature type="compositionally biased region" description="Basic and acidic residues" evidence="1">
    <location>
        <begin position="225"/>
        <end position="253"/>
    </location>
</feature>
<reference evidence="4 5" key="1">
    <citation type="submission" date="2020-08" db="EMBL/GenBank/DDBJ databases">
        <title>Plant Genome Project.</title>
        <authorList>
            <person name="Zhang R.-G."/>
        </authorList>
    </citation>
    <scope>NUCLEOTIDE SEQUENCE [LARGE SCALE GENOMIC DNA]</scope>
    <source>
        <tissue evidence="4">Rhizome</tissue>
    </source>
</reference>
<dbReference type="PANTHER" id="PTHR31680">
    <property type="entry name" value="LONGIFOLIA PROTEIN"/>
    <property type="match status" value="1"/>
</dbReference>
<feature type="compositionally biased region" description="Polar residues" evidence="1">
    <location>
        <begin position="190"/>
        <end position="199"/>
    </location>
</feature>
<comment type="caution">
    <text evidence="4">The sequence shown here is derived from an EMBL/GenBank/DDBJ whole genome shotgun (WGS) entry which is preliminary data.</text>
</comment>
<feature type="region of interest" description="Disordered" evidence="1">
    <location>
        <begin position="185"/>
        <end position="268"/>
    </location>
</feature>
<evidence type="ECO:0000259" key="2">
    <source>
        <dbReference type="Pfam" id="PF14309"/>
    </source>
</evidence>
<evidence type="ECO:0008006" key="6">
    <source>
        <dbReference type="Google" id="ProtNLM"/>
    </source>
</evidence>
<evidence type="ECO:0000313" key="4">
    <source>
        <dbReference type="EMBL" id="KAG6528556.1"/>
    </source>
</evidence>
<dbReference type="AlphaFoldDB" id="A0A8J5LK59"/>
<evidence type="ECO:0000313" key="5">
    <source>
        <dbReference type="Proteomes" id="UP000734854"/>
    </source>
</evidence>
<feature type="domain" description="DUF4378" evidence="2">
    <location>
        <begin position="641"/>
        <end position="772"/>
    </location>
</feature>
<accession>A0A8J5LK59</accession>
<dbReference type="EMBL" id="JACMSC010000003">
    <property type="protein sequence ID" value="KAG6528556.1"/>
    <property type="molecule type" value="Genomic_DNA"/>
</dbReference>
<dbReference type="Pfam" id="PF14383">
    <property type="entry name" value="VARLMGL"/>
    <property type="match status" value="1"/>
</dbReference>
<sequence length="795" mass="88070">MNASRRTGLPCVWVSGVSWRRGLRSDLKEERGTVALTEMTPGVVSHRGGVEDQRLQRQMGCMAGLLHLFDRGFSGRRRSFSVRSLPVASTAGSASPSAKSEASSALSVFKESHLPPPSPSIARPSSEMDGVSGETPARRSLPLPLQAFESADEGKTSWRTIRDSPRLSLDSRAVVDSKGKIRPREIRTAVSVSTGSPTDASEAGEEQRRSPSVVARLMGLDGLSSDDREGGSAPDRVELRRSASEARSRKDPSCHGVDPGSPAPAESEPISAEEFFKSISVSKFKLTNLTMAKPQLQRKIFDVQDFFPEPKQSWALHGEIEKWLRMRGFNDSTKGTETVKQILEALQLKGLLHRNHSHLVNDRRNPFAYQRSSDVVQTPIVIMNPATKPPRLPPRSGASRQSPPPIRRQPTPVDRPTSGRNEQRNRGLRSPESLSSPVKRLPDNAAVQKSSMRPPTISPVSSPKRSPKRSGSDPLRSPRIQRPTADPSRVGKNYSPAEDDTFTTFSESSGSASSQLDFERSLAEEYRSGRTVLQRCNKLVDSIAEFTGAEKVTVVDRQPSPVSVLDSLSFLGSPSPSPLSKRCIDFKDRQTDEWEESQWSSTESTNDGDVDIWPEDVDHDYAYVCEVVRACHRYKESCGAVYAMLEKRHAGDSCKAGRLHRRLVFDTVAEILDRKRRVSCREAFSRTAPSSPARLAGGDELLLRQVWTELQRIREQLEAEGEENNVEDTAVVSAVRKDINAGLTDGWTRPGAEMSDAILHIERLIFKELVSETIHDLAAATSRRRRRLPRRKLDL</sequence>
<dbReference type="Pfam" id="PF14309">
    <property type="entry name" value="DUF4378"/>
    <property type="match status" value="1"/>
</dbReference>
<evidence type="ECO:0000259" key="3">
    <source>
        <dbReference type="Pfam" id="PF14383"/>
    </source>
</evidence>
<dbReference type="InterPro" id="IPR025486">
    <property type="entry name" value="DUF4378"/>
</dbReference>
<gene>
    <name evidence="4" type="ORF">ZIOFF_010734</name>
</gene>
<protein>
    <recommendedName>
        <fullName evidence="6">DUF4378 domain-containing protein</fullName>
    </recommendedName>
</protein>
<proteinExistence type="predicted"/>